<dbReference type="EMBL" id="LRBP01000001">
    <property type="protein sequence ID" value="OII75454.1"/>
    <property type="molecule type" value="Genomic_DNA"/>
</dbReference>
<comment type="caution">
    <text evidence="1">The sequence shown here is derived from an EMBL/GenBank/DDBJ whole genome shotgun (WGS) entry which is preliminary data.</text>
</comment>
<dbReference type="VEuPathDB" id="CryptoDB:cubi_01975"/>
<evidence type="ECO:0000313" key="1">
    <source>
        <dbReference type="EMBL" id="OII75454.1"/>
    </source>
</evidence>
<proteinExistence type="predicted"/>
<reference evidence="1 2" key="1">
    <citation type="submission" date="2016-10" db="EMBL/GenBank/DDBJ databases">
        <title>Reductive evolution of mitochondrial metabolism and differential evolution of invasion-related proteins in Cryptosporidium.</title>
        <authorList>
            <person name="Liu S."/>
            <person name="Roellig D.M."/>
            <person name="Guo Y."/>
            <person name="Li N."/>
            <person name="Frace M.A."/>
            <person name="Tang K."/>
            <person name="Zhang L."/>
            <person name="Feng Y."/>
            <person name="Xiao L."/>
        </authorList>
    </citation>
    <scope>NUCLEOTIDE SEQUENCE [LARGE SCALE GENOMIC DNA]</scope>
    <source>
        <strain evidence="1">39726</strain>
    </source>
</reference>
<dbReference type="AlphaFoldDB" id="A0A1J4MMN3"/>
<evidence type="ECO:0000313" key="2">
    <source>
        <dbReference type="Proteomes" id="UP000186176"/>
    </source>
</evidence>
<gene>
    <name evidence="1" type="ORF">cubi_01975</name>
</gene>
<dbReference type="RefSeq" id="XP_028876461.1">
    <property type="nucleotide sequence ID" value="XM_029018987.1"/>
</dbReference>
<organism evidence="1 2">
    <name type="scientific">Cryptosporidium ubiquitum</name>
    <dbReference type="NCBI Taxonomy" id="857276"/>
    <lineage>
        <taxon>Eukaryota</taxon>
        <taxon>Sar</taxon>
        <taxon>Alveolata</taxon>
        <taxon>Apicomplexa</taxon>
        <taxon>Conoidasida</taxon>
        <taxon>Coccidia</taxon>
        <taxon>Eucoccidiorida</taxon>
        <taxon>Eimeriorina</taxon>
        <taxon>Cryptosporidiidae</taxon>
        <taxon>Cryptosporidium</taxon>
    </lineage>
</organism>
<dbReference type="GeneID" id="39978766"/>
<protein>
    <submittedName>
        <fullName evidence="1">Uncharacterized protein</fullName>
    </submittedName>
</protein>
<sequence length="345" mass="40536">MKTSNCVNILVGNVGLCNRLSAHYLKEMASKCDIICVNHNFEESDLNSILRIGNSKNFRKYEEFHKTGPTLFTPFFNKIIRFFKIDLNNMFLWYSYLRGNVYLENRSKIRFEVSDNYNLKKQSIIFWEFDVKGSFSNFKRLILANVNFTYFYSINKQISCIKSLRYSIKEIIWKNFISELIFNPQIEFDKIENNLITINFHNIISFMICGQFSNSNLSKDFLTLLGHGELISLDNNCSQFYNSNFNNYLLKSLTFSREDFLYFISVFPVSKVVGPDFNNYFIPDTFLNIFDLHHLNSNSLSNINNTHSSKSSSLKFTKFIFYDDVNVTKTSTDLRNDTHLQIISF</sequence>
<name>A0A1J4MMN3_9CRYT</name>
<keyword evidence="2" id="KW-1185">Reference proteome</keyword>
<accession>A0A1J4MMN3</accession>
<dbReference type="Proteomes" id="UP000186176">
    <property type="component" value="Unassembled WGS sequence"/>
</dbReference>
<dbReference type="OrthoDB" id="337620at2759"/>